<name>A0AAN9UFL6_9PEZI</name>
<comment type="caution">
    <text evidence="2">The sequence shown here is derived from an EMBL/GenBank/DDBJ whole genome shotgun (WGS) entry which is preliminary data.</text>
</comment>
<accession>A0AAN9UFL6</accession>
<evidence type="ECO:0000313" key="3">
    <source>
        <dbReference type="Proteomes" id="UP001320420"/>
    </source>
</evidence>
<evidence type="ECO:0008006" key="4">
    <source>
        <dbReference type="Google" id="ProtNLM"/>
    </source>
</evidence>
<sequence length="348" mass="37962">MSAEPDAVPSTTDLPSGEPVPTSNAEPLPVPQPSSKPSSGLAALLKTAPSDIDAFLAHLHRCLQTPSGIDTVLLFVCYTSRLSASVLQALTGPAIRRSARQLLAIADALPPSATLIFATTNRAFPFSPSVALVLRLAKRLKALSVLLSEVRTFMRLWGLLNMYFWARGLVLKWRQSKQSSSSSSSGEKSLSAAASKTPETDRVETTIAWAQLAACVAFQSLENAAFLSSKGVLDWWAPATQGKMARWSARFWGAFVGAELGRLLYEARKRGRRSARERIGARTVAEAEAEERAWSGAWRRSLVRNLAWAPLTVHWSLERGYVSEMGIGALACVPAFIQIRDLWRRTAE</sequence>
<feature type="region of interest" description="Disordered" evidence="1">
    <location>
        <begin position="1"/>
        <end position="41"/>
    </location>
</feature>
<dbReference type="Proteomes" id="UP001320420">
    <property type="component" value="Unassembled WGS sequence"/>
</dbReference>
<evidence type="ECO:0000256" key="1">
    <source>
        <dbReference type="SAM" id="MobiDB-lite"/>
    </source>
</evidence>
<protein>
    <recommendedName>
        <fullName evidence="4">Peroxin 11C</fullName>
    </recommendedName>
</protein>
<dbReference type="AlphaFoldDB" id="A0AAN9UFL6"/>
<dbReference type="PANTHER" id="PTHR12652">
    <property type="entry name" value="PEROXISOMAL BIOGENESIS FACTOR 11"/>
    <property type="match status" value="1"/>
</dbReference>
<gene>
    <name evidence="2" type="ORF">SLS62_009205</name>
</gene>
<evidence type="ECO:0000313" key="2">
    <source>
        <dbReference type="EMBL" id="KAK7747150.1"/>
    </source>
</evidence>
<reference evidence="2 3" key="1">
    <citation type="submission" date="2024-02" db="EMBL/GenBank/DDBJ databases">
        <title>De novo assembly and annotation of 12 fungi associated with fruit tree decline syndrome in Ontario, Canada.</title>
        <authorList>
            <person name="Sulman M."/>
            <person name="Ellouze W."/>
            <person name="Ilyukhin E."/>
        </authorList>
    </citation>
    <scope>NUCLEOTIDE SEQUENCE [LARGE SCALE GENOMIC DNA]</scope>
    <source>
        <strain evidence="2 3">M11/M66-122</strain>
    </source>
</reference>
<keyword evidence="3" id="KW-1185">Reference proteome</keyword>
<organism evidence="2 3">
    <name type="scientific">Diatrype stigma</name>
    <dbReference type="NCBI Taxonomy" id="117547"/>
    <lineage>
        <taxon>Eukaryota</taxon>
        <taxon>Fungi</taxon>
        <taxon>Dikarya</taxon>
        <taxon>Ascomycota</taxon>
        <taxon>Pezizomycotina</taxon>
        <taxon>Sordariomycetes</taxon>
        <taxon>Xylariomycetidae</taxon>
        <taxon>Xylariales</taxon>
        <taxon>Diatrypaceae</taxon>
        <taxon>Diatrype</taxon>
    </lineage>
</organism>
<dbReference type="EMBL" id="JAKJXP020000093">
    <property type="protein sequence ID" value="KAK7747150.1"/>
    <property type="molecule type" value="Genomic_DNA"/>
</dbReference>
<proteinExistence type="predicted"/>
<dbReference type="PANTHER" id="PTHR12652:SF25">
    <property type="entry name" value="MICROBODY (PEROXISOME) PROLIFERATION PROTEIN PEROXIN 11C (EUROFUNG)"/>
    <property type="match status" value="1"/>
</dbReference>